<dbReference type="SFLD" id="SFLDG01018">
    <property type="entry name" value="Squalene/Phytoene_Synthase_Lik"/>
    <property type="match status" value="1"/>
</dbReference>
<keyword evidence="5" id="KW-1185">Reference proteome</keyword>
<dbReference type="GO" id="GO:0051996">
    <property type="term" value="F:squalene synthase [NAD(P)H] activity"/>
    <property type="evidence" value="ECO:0007669"/>
    <property type="project" value="InterPro"/>
</dbReference>
<dbReference type="GO" id="GO:0016117">
    <property type="term" value="P:carotenoid biosynthetic process"/>
    <property type="evidence" value="ECO:0007669"/>
    <property type="project" value="UniProtKB-KW"/>
</dbReference>
<dbReference type="Pfam" id="PF00494">
    <property type="entry name" value="SQS_PSY"/>
    <property type="match status" value="1"/>
</dbReference>
<dbReference type="OrthoDB" id="9787280at2"/>
<dbReference type="PROSITE" id="PS01044">
    <property type="entry name" value="SQUALEN_PHYTOEN_SYN_1"/>
    <property type="match status" value="1"/>
</dbReference>
<dbReference type="EMBL" id="CP022983">
    <property type="protein sequence ID" value="ASV68682.1"/>
    <property type="molecule type" value="Genomic_DNA"/>
</dbReference>
<dbReference type="InterPro" id="IPR033904">
    <property type="entry name" value="Trans_IPPS_HH"/>
</dbReference>
<evidence type="ECO:0000256" key="3">
    <source>
        <dbReference type="ARBA" id="ARBA00022746"/>
    </source>
</evidence>
<accession>A0A248TKL4</accession>
<keyword evidence="2" id="KW-0808">Transferase</keyword>
<protein>
    <submittedName>
        <fullName evidence="4">Uncharacterized protein</fullName>
    </submittedName>
</protein>
<gene>
    <name evidence="4" type="ORF">CKF48_16150</name>
</gene>
<evidence type="ECO:0000256" key="2">
    <source>
        <dbReference type="ARBA" id="ARBA00022679"/>
    </source>
</evidence>
<evidence type="ECO:0000313" key="4">
    <source>
        <dbReference type="EMBL" id="ASV68682.1"/>
    </source>
</evidence>
<dbReference type="SFLD" id="SFLDG01212">
    <property type="entry name" value="Phytoene_synthase_like"/>
    <property type="match status" value="1"/>
</dbReference>
<keyword evidence="3" id="KW-0125">Carotenoid biosynthesis</keyword>
<comment type="pathway">
    <text evidence="1">Carotenoid biosynthesis.</text>
</comment>
<dbReference type="PROSITE" id="PS01045">
    <property type="entry name" value="SQUALEN_PHYTOEN_SYN_2"/>
    <property type="match status" value="1"/>
</dbReference>
<dbReference type="Proteomes" id="UP000215137">
    <property type="component" value="Chromosome"/>
</dbReference>
<evidence type="ECO:0000256" key="1">
    <source>
        <dbReference type="ARBA" id="ARBA00004829"/>
    </source>
</evidence>
<dbReference type="KEGG" id="bko:CKF48_16150"/>
<dbReference type="SFLD" id="SFLDS00005">
    <property type="entry name" value="Isoprenoid_Synthase_Type_I"/>
    <property type="match status" value="1"/>
</dbReference>
<dbReference type="RefSeq" id="WP_095372252.1">
    <property type="nucleotide sequence ID" value="NZ_CP022983.1"/>
</dbReference>
<dbReference type="InterPro" id="IPR019845">
    <property type="entry name" value="Squalene/phytoene_synthase_CS"/>
</dbReference>
<reference evidence="4 5" key="1">
    <citation type="submission" date="2017-08" db="EMBL/GenBank/DDBJ databases">
        <title>Complete Genome Sequence of Bacillus kochii Oregon-R-modENCODE STRAIN BDGP4, isolated from Drosophila melanogaster gut.</title>
        <authorList>
            <person name="Wan K.H."/>
            <person name="Yu C."/>
            <person name="Park S."/>
            <person name="Hammonds A.S."/>
            <person name="Booth B.W."/>
            <person name="Celniker S.E."/>
        </authorList>
    </citation>
    <scope>NUCLEOTIDE SEQUENCE [LARGE SCALE GENOMIC DNA]</scope>
    <source>
        <strain evidence="4 5">BDGP4</strain>
    </source>
</reference>
<dbReference type="InterPro" id="IPR002060">
    <property type="entry name" value="Squ/phyt_synthse"/>
</dbReference>
<name>A0A248TKL4_9BACI</name>
<dbReference type="GO" id="GO:0004311">
    <property type="term" value="F:geranylgeranyl diphosphate synthase activity"/>
    <property type="evidence" value="ECO:0007669"/>
    <property type="project" value="InterPro"/>
</dbReference>
<evidence type="ECO:0000313" key="5">
    <source>
        <dbReference type="Proteomes" id="UP000215137"/>
    </source>
</evidence>
<dbReference type="InterPro" id="IPR008949">
    <property type="entry name" value="Isoprenoid_synthase_dom_sf"/>
</dbReference>
<dbReference type="SUPFAM" id="SSF48576">
    <property type="entry name" value="Terpenoid synthases"/>
    <property type="match status" value="1"/>
</dbReference>
<dbReference type="Gene3D" id="1.10.600.10">
    <property type="entry name" value="Farnesyl Diphosphate Synthase"/>
    <property type="match status" value="1"/>
</dbReference>
<proteinExistence type="predicted"/>
<dbReference type="CDD" id="cd00683">
    <property type="entry name" value="Trans_IPPS_HH"/>
    <property type="match status" value="1"/>
</dbReference>
<dbReference type="PANTHER" id="PTHR31480">
    <property type="entry name" value="BIFUNCTIONAL LYCOPENE CYCLASE/PHYTOENE SYNTHASE"/>
    <property type="match status" value="1"/>
</dbReference>
<dbReference type="InterPro" id="IPR044843">
    <property type="entry name" value="Trans_IPPS_bact-type"/>
</dbReference>
<sequence length="287" mass="33841">MNQQLLADYYYCEKIIQNYSNSFYYTFSHLPKEKANAVYAIYAFCRMADNAVDLHDSTAEKVTRLEQLHDELVLFQHNKELDLPLWRALRDVFNRYEMNIQPFFEQLEGQAMDISFKAPRTIDELLKYSYHVAGTVGLMLLPIIAKTHYQQLRPIAIKLGNAMQLTNILRDIGEDYRNHQRIYIPENLLVKYQYSTGELSRGVINPSFISIWEELAQKAESEYDSFETSYHLFDRDSQFQVLSAARVYRSYLAQIRNKQYNCFKEKHAMIYDDVADILNNTRMDLAN</sequence>
<organism evidence="4 5">
    <name type="scientific">Cytobacillus kochii</name>
    <dbReference type="NCBI Taxonomy" id="859143"/>
    <lineage>
        <taxon>Bacteria</taxon>
        <taxon>Bacillati</taxon>
        <taxon>Bacillota</taxon>
        <taxon>Bacilli</taxon>
        <taxon>Bacillales</taxon>
        <taxon>Bacillaceae</taxon>
        <taxon>Cytobacillus</taxon>
    </lineage>
</organism>
<dbReference type="AlphaFoldDB" id="A0A248TKL4"/>